<dbReference type="EMBL" id="VDEP01000304">
    <property type="protein sequence ID" value="KAA1109504.1"/>
    <property type="molecule type" value="Genomic_DNA"/>
</dbReference>
<gene>
    <name evidence="2" type="ORF">PGTUg99_012335</name>
</gene>
<dbReference type="AlphaFoldDB" id="A0A5B0Q973"/>
<organism evidence="2 3">
    <name type="scientific">Puccinia graminis f. sp. tritici</name>
    <dbReference type="NCBI Taxonomy" id="56615"/>
    <lineage>
        <taxon>Eukaryota</taxon>
        <taxon>Fungi</taxon>
        <taxon>Dikarya</taxon>
        <taxon>Basidiomycota</taxon>
        <taxon>Pucciniomycotina</taxon>
        <taxon>Pucciniomycetes</taxon>
        <taxon>Pucciniales</taxon>
        <taxon>Pucciniaceae</taxon>
        <taxon>Puccinia</taxon>
    </lineage>
</organism>
<feature type="region of interest" description="Disordered" evidence="1">
    <location>
        <begin position="142"/>
        <end position="182"/>
    </location>
</feature>
<feature type="compositionally biased region" description="Low complexity" evidence="1">
    <location>
        <begin position="41"/>
        <end position="56"/>
    </location>
</feature>
<evidence type="ECO:0000313" key="3">
    <source>
        <dbReference type="Proteomes" id="UP000325313"/>
    </source>
</evidence>
<feature type="compositionally biased region" description="Low complexity" evidence="1">
    <location>
        <begin position="148"/>
        <end position="157"/>
    </location>
</feature>
<evidence type="ECO:0000313" key="2">
    <source>
        <dbReference type="EMBL" id="KAA1109504.1"/>
    </source>
</evidence>
<evidence type="ECO:0000256" key="1">
    <source>
        <dbReference type="SAM" id="MobiDB-lite"/>
    </source>
</evidence>
<dbReference type="Proteomes" id="UP000325313">
    <property type="component" value="Unassembled WGS sequence"/>
</dbReference>
<proteinExistence type="predicted"/>
<reference evidence="2 3" key="1">
    <citation type="submission" date="2019-05" db="EMBL/GenBank/DDBJ databases">
        <title>Emergence of the Ug99 lineage of the wheat stem rust pathogen through somatic hybridization.</title>
        <authorList>
            <person name="Li F."/>
            <person name="Upadhyaya N.M."/>
            <person name="Sperschneider J."/>
            <person name="Matny O."/>
            <person name="Nguyen-Phuc H."/>
            <person name="Mago R."/>
            <person name="Raley C."/>
            <person name="Miller M.E."/>
            <person name="Silverstein K.A.T."/>
            <person name="Henningsen E."/>
            <person name="Hirsch C.D."/>
            <person name="Visser B."/>
            <person name="Pretorius Z.A."/>
            <person name="Steffenson B.J."/>
            <person name="Schwessinger B."/>
            <person name="Dodds P.N."/>
            <person name="Figueroa M."/>
        </authorList>
    </citation>
    <scope>NUCLEOTIDE SEQUENCE [LARGE SCALE GENOMIC DNA]</scope>
    <source>
        <strain evidence="2 3">Ug99</strain>
    </source>
</reference>
<feature type="region of interest" description="Disordered" evidence="1">
    <location>
        <begin position="1"/>
        <end position="65"/>
    </location>
</feature>
<protein>
    <submittedName>
        <fullName evidence="2">Uncharacterized protein</fullName>
    </submittedName>
</protein>
<accession>A0A5B0Q973</accession>
<sequence>MVQRKTTTNDSTRTTRTEPRHPNSSSKPHSEQNSESDSDSDSNNSNNSDSESSSSDTQPDTNHSDQEQTFILHRHLDYTYQRTPNQSTTTPGFDLFTARTWKLDDQQIDQFSQLNDTDLVQIHYPVPIKQEPVKNLTLADILPPQPQSTSTSSSSSSVVYNHPPNKTRLSKLSSSPFAGPSG</sequence>
<feature type="compositionally biased region" description="Low complexity" evidence="1">
    <location>
        <begin position="1"/>
        <end position="12"/>
    </location>
</feature>
<name>A0A5B0Q973_PUCGR</name>
<comment type="caution">
    <text evidence="2">The sequence shown here is derived from an EMBL/GenBank/DDBJ whole genome shotgun (WGS) entry which is preliminary data.</text>
</comment>